<comment type="similarity">
    <text evidence="2 6">Belongs to the eukaryotic RPC34/RPC39 RNA polymerase subunit family.</text>
</comment>
<dbReference type="GO" id="GO:0005666">
    <property type="term" value="C:RNA polymerase III complex"/>
    <property type="evidence" value="ECO:0007669"/>
    <property type="project" value="UniProtKB-UniRule"/>
</dbReference>
<evidence type="ECO:0000256" key="4">
    <source>
        <dbReference type="ARBA" id="ARBA00023163"/>
    </source>
</evidence>
<dbReference type="eggNOG" id="KOG3233">
    <property type="taxonomic scope" value="Eukaryota"/>
</dbReference>
<dbReference type="GO" id="GO:0006383">
    <property type="term" value="P:transcription by RNA polymerase III"/>
    <property type="evidence" value="ECO:0007669"/>
    <property type="project" value="UniProtKB-UniRule"/>
</dbReference>
<protein>
    <recommendedName>
        <fullName evidence="6">DNA-directed RNA polymerase III subunit RPC6</fullName>
        <shortName evidence="6">RNA polymerase III subunit C6</shortName>
    </recommendedName>
</protein>
<dbReference type="EMBL" id="KB456262">
    <property type="protein sequence ID" value="EMF14226.1"/>
    <property type="molecule type" value="Genomic_DNA"/>
</dbReference>
<dbReference type="AlphaFoldDB" id="M3C1N9"/>
<evidence type="ECO:0000313" key="7">
    <source>
        <dbReference type="EMBL" id="EMF14226.1"/>
    </source>
</evidence>
<dbReference type="OrthoDB" id="613763at2759"/>
<dbReference type="InterPro" id="IPR007832">
    <property type="entry name" value="RNA_pol_Rpc34"/>
</dbReference>
<dbReference type="Pfam" id="PF05158">
    <property type="entry name" value="RNA_pol_Rpc34"/>
    <property type="match status" value="1"/>
</dbReference>
<organism evidence="7 8">
    <name type="scientific">Sphaerulina musiva (strain SO2202)</name>
    <name type="common">Poplar stem canker fungus</name>
    <name type="synonym">Septoria musiva</name>
    <dbReference type="NCBI Taxonomy" id="692275"/>
    <lineage>
        <taxon>Eukaryota</taxon>
        <taxon>Fungi</taxon>
        <taxon>Dikarya</taxon>
        <taxon>Ascomycota</taxon>
        <taxon>Pezizomycotina</taxon>
        <taxon>Dothideomycetes</taxon>
        <taxon>Dothideomycetidae</taxon>
        <taxon>Mycosphaerellales</taxon>
        <taxon>Mycosphaerellaceae</taxon>
        <taxon>Sphaerulina</taxon>
    </lineage>
</organism>
<dbReference type="GeneID" id="27901782"/>
<dbReference type="PIRSF" id="PIRSF028763">
    <property type="entry name" value="RNA_pol_Rpc34"/>
    <property type="match status" value="1"/>
</dbReference>
<proteinExistence type="inferred from homology"/>
<keyword evidence="5 6" id="KW-0539">Nucleus</keyword>
<name>M3C1N9_SPHMS</name>
<sequence>MADKTPVNPAAAAAEELYKTVMSQSQDEKGGFTVVFTQQELFEIAPESVTDKKDMLPLIKYLTGQHLFRTLKTADRGLGWSVRPREAAKAIKALDKDERMVYEVIEASHTTGIWLKSIKNKLNGIAQPVVAKITKTLESQRLIKPVKSIKAPAQRVFMLFHLVPSEDVTGNSFFDAGDLDESFRDELLNLIVFWVRSQSWAEGERKRHRRKSSNKKEITLREDAIVIEEPANEIAVTGQKRKRPATDIEELSVKPRYQRSHKFDPETDFAQLTYRAGTESYPTAEKIHIFLTSSDAIKATKSASLTVQEVQGCLDVLVWDDKLEKVWNVEDGNWGYRTRRGVTFRQPGQTFDIEEDAVGTGLTQAPCGRCPVFDVCRDGGPVNPQTCVYFDAWLQD</sequence>
<dbReference type="STRING" id="692275.M3C1N9"/>
<evidence type="ECO:0000313" key="8">
    <source>
        <dbReference type="Proteomes" id="UP000016931"/>
    </source>
</evidence>
<dbReference type="PANTHER" id="PTHR12780">
    <property type="entry name" value="RNA POLYMERASE III DNA DIRECTED , 39KD SUBUNIT-RELATED"/>
    <property type="match status" value="1"/>
</dbReference>
<dbReference type="HOGENOM" id="CLU_033661_0_2_1"/>
<dbReference type="Gene3D" id="1.10.10.10">
    <property type="entry name" value="Winged helix-like DNA-binding domain superfamily/Winged helix DNA-binding domain"/>
    <property type="match status" value="1"/>
</dbReference>
<dbReference type="FunFam" id="1.10.10.10:FF:000116">
    <property type="entry name" value="DNA-directed RNA polymerase III subunit RPC6"/>
    <property type="match status" value="1"/>
</dbReference>
<dbReference type="SUPFAM" id="SSF46785">
    <property type="entry name" value="Winged helix' DNA-binding domain"/>
    <property type="match status" value="1"/>
</dbReference>
<dbReference type="InterPro" id="IPR016049">
    <property type="entry name" value="RNA_pol_Rpc34-like"/>
</dbReference>
<gene>
    <name evidence="7" type="ORF">SEPMUDRAFT_148007</name>
</gene>
<dbReference type="Proteomes" id="UP000016931">
    <property type="component" value="Unassembled WGS sequence"/>
</dbReference>
<keyword evidence="8" id="KW-1185">Reference proteome</keyword>
<accession>M3C1N9</accession>
<dbReference type="GO" id="GO:0005737">
    <property type="term" value="C:cytoplasm"/>
    <property type="evidence" value="ECO:0007669"/>
    <property type="project" value="UniProtKB-ARBA"/>
</dbReference>
<keyword evidence="3 6" id="KW-0240">DNA-directed RNA polymerase</keyword>
<evidence type="ECO:0000256" key="3">
    <source>
        <dbReference type="ARBA" id="ARBA00022478"/>
    </source>
</evidence>
<dbReference type="GO" id="GO:0005654">
    <property type="term" value="C:nucleoplasm"/>
    <property type="evidence" value="ECO:0007669"/>
    <property type="project" value="UniProtKB-ARBA"/>
</dbReference>
<comment type="subcellular location">
    <subcellularLocation>
        <location evidence="1 6">Nucleus</location>
    </subcellularLocation>
</comment>
<keyword evidence="4 6" id="KW-0804">Transcription</keyword>
<dbReference type="RefSeq" id="XP_016762347.1">
    <property type="nucleotide sequence ID" value="XM_016904645.1"/>
</dbReference>
<dbReference type="OMA" id="VGTTKKC"/>
<reference evidence="7 8" key="1">
    <citation type="journal article" date="2012" name="PLoS Pathog.">
        <title>Diverse lifestyles and strategies of plant pathogenesis encoded in the genomes of eighteen Dothideomycetes fungi.</title>
        <authorList>
            <person name="Ohm R.A."/>
            <person name="Feau N."/>
            <person name="Henrissat B."/>
            <person name="Schoch C.L."/>
            <person name="Horwitz B.A."/>
            <person name="Barry K.W."/>
            <person name="Condon B.J."/>
            <person name="Copeland A.C."/>
            <person name="Dhillon B."/>
            <person name="Glaser F."/>
            <person name="Hesse C.N."/>
            <person name="Kosti I."/>
            <person name="LaButti K."/>
            <person name="Lindquist E.A."/>
            <person name="Lucas S."/>
            <person name="Salamov A.A."/>
            <person name="Bradshaw R.E."/>
            <person name="Ciuffetti L."/>
            <person name="Hamelin R.C."/>
            <person name="Kema G.H.J."/>
            <person name="Lawrence C."/>
            <person name="Scott J.A."/>
            <person name="Spatafora J.W."/>
            <person name="Turgeon B.G."/>
            <person name="de Wit P.J.G.M."/>
            <person name="Zhong S."/>
            <person name="Goodwin S.B."/>
            <person name="Grigoriev I.V."/>
        </authorList>
    </citation>
    <scope>NUCLEOTIDE SEQUENCE [LARGE SCALE GENOMIC DNA]</scope>
    <source>
        <strain evidence="7 8">SO2202</strain>
    </source>
</reference>
<dbReference type="InterPro" id="IPR036388">
    <property type="entry name" value="WH-like_DNA-bd_sf"/>
</dbReference>
<evidence type="ECO:0000256" key="6">
    <source>
        <dbReference type="PIRNR" id="PIRNR028763"/>
    </source>
</evidence>
<comment type="function">
    <text evidence="6">DNA-dependent RNA polymerase catalyzes the transcription of DNA into RNA using the four ribonucleoside triphosphates as substrates. Specific peripheric component of RNA polymerase III which synthesizes small RNAs, such as 5S rRNA and tRNAs.</text>
</comment>
<evidence type="ECO:0000256" key="1">
    <source>
        <dbReference type="ARBA" id="ARBA00004123"/>
    </source>
</evidence>
<evidence type="ECO:0000256" key="5">
    <source>
        <dbReference type="ARBA" id="ARBA00023242"/>
    </source>
</evidence>
<dbReference type="InterPro" id="IPR036390">
    <property type="entry name" value="WH_DNA-bd_sf"/>
</dbReference>
<evidence type="ECO:0000256" key="2">
    <source>
        <dbReference type="ARBA" id="ARBA00011038"/>
    </source>
</evidence>